<protein>
    <submittedName>
        <fullName evidence="2">Uncharacterized protein LOC124294485</fullName>
    </submittedName>
</protein>
<evidence type="ECO:0000313" key="2">
    <source>
        <dbReference type="RefSeq" id="XP_046595676.1"/>
    </source>
</evidence>
<dbReference type="RefSeq" id="XP_046595676.1">
    <property type="nucleotide sequence ID" value="XM_046739720.1"/>
</dbReference>
<evidence type="ECO:0000313" key="1">
    <source>
        <dbReference type="Proteomes" id="UP000829291"/>
    </source>
</evidence>
<sequence>MASADDQLEDPLDFETPEIEIKLTEMKTARYFTITTDSYISLCSRVYAALCAENPEFSANFSESVFQYYAVIHLWMRFAAVLPNSMQRTSHQFLAEMYKLNNESWHVPKPLLTYLKGIGNFRDVDNCERQFQLPVLPTHESIGGVKYTFGKINANTHHSYEAFPAPGIAALRIQADIKYTENVCNENLFWDLPDDLRPDVIDSRVKSCNPTKNLLGWAPAQELTSKQLDLCQGLDMNEFLSNKVSTLSSHTLELLRSISNYLCPKKEEDDSDCSLCQTFDTLPQNGSLVQGTFVEKHDKFVKFDRSAMYCDGNISLRSQFMLNDDLAKSAIISGYRMIKDSIGDRHCWSCYDYDEYTNVPVNWIRSRNMVYTFDSTEKFYEIRYISACISKRILQNVCILNSMINDSTWSIYE</sequence>
<name>A0ABM3G5X5_NEOLC</name>
<reference evidence="2" key="1">
    <citation type="submission" date="2025-08" db="UniProtKB">
        <authorList>
            <consortium name="RefSeq"/>
        </authorList>
    </citation>
    <scope>IDENTIFICATION</scope>
    <source>
        <tissue evidence="2">Thorax and Abdomen</tissue>
    </source>
</reference>
<keyword evidence="1" id="KW-1185">Reference proteome</keyword>
<dbReference type="Proteomes" id="UP000829291">
    <property type="component" value="Chromosome 5"/>
</dbReference>
<dbReference type="GeneID" id="124294485"/>
<accession>A0ABM3G5X5</accession>
<proteinExistence type="predicted"/>
<gene>
    <name evidence="2" type="primary">LOC124294485</name>
</gene>
<organism evidence="1 2">
    <name type="scientific">Neodiprion lecontei</name>
    <name type="common">Redheaded pine sawfly</name>
    <dbReference type="NCBI Taxonomy" id="441921"/>
    <lineage>
        <taxon>Eukaryota</taxon>
        <taxon>Metazoa</taxon>
        <taxon>Ecdysozoa</taxon>
        <taxon>Arthropoda</taxon>
        <taxon>Hexapoda</taxon>
        <taxon>Insecta</taxon>
        <taxon>Pterygota</taxon>
        <taxon>Neoptera</taxon>
        <taxon>Endopterygota</taxon>
        <taxon>Hymenoptera</taxon>
        <taxon>Tenthredinoidea</taxon>
        <taxon>Diprionidae</taxon>
        <taxon>Diprioninae</taxon>
        <taxon>Neodiprion</taxon>
    </lineage>
</organism>